<proteinExistence type="predicted"/>
<name>A0AAD1RM70_PELCU</name>
<organism evidence="1 2">
    <name type="scientific">Pelobates cultripes</name>
    <name type="common">Western spadefoot toad</name>
    <dbReference type="NCBI Taxonomy" id="61616"/>
    <lineage>
        <taxon>Eukaryota</taxon>
        <taxon>Metazoa</taxon>
        <taxon>Chordata</taxon>
        <taxon>Craniata</taxon>
        <taxon>Vertebrata</taxon>
        <taxon>Euteleostomi</taxon>
        <taxon>Amphibia</taxon>
        <taxon>Batrachia</taxon>
        <taxon>Anura</taxon>
        <taxon>Pelobatoidea</taxon>
        <taxon>Pelobatidae</taxon>
        <taxon>Pelobates</taxon>
    </lineage>
</organism>
<accession>A0AAD1RM70</accession>
<reference evidence="1" key="1">
    <citation type="submission" date="2022-03" db="EMBL/GenBank/DDBJ databases">
        <authorList>
            <person name="Alioto T."/>
            <person name="Alioto T."/>
            <person name="Gomez Garrido J."/>
        </authorList>
    </citation>
    <scope>NUCLEOTIDE SEQUENCE</scope>
</reference>
<feature type="non-terminal residue" evidence="1">
    <location>
        <position position="1"/>
    </location>
</feature>
<dbReference type="AlphaFoldDB" id="A0AAD1RM70"/>
<evidence type="ECO:0000313" key="2">
    <source>
        <dbReference type="Proteomes" id="UP001295444"/>
    </source>
</evidence>
<gene>
    <name evidence="1" type="ORF">PECUL_23A051484</name>
</gene>
<dbReference type="EMBL" id="OW240914">
    <property type="protein sequence ID" value="CAH2274608.1"/>
    <property type="molecule type" value="Genomic_DNA"/>
</dbReference>
<evidence type="ECO:0000313" key="1">
    <source>
        <dbReference type="EMBL" id="CAH2274608.1"/>
    </source>
</evidence>
<sequence>AHKPTIRSILISQASYVKHKSNHDYIDLLRSLRDDTNAHTIQPVDAYLNTIADATKRINKIHLAKTSYTLQRLKMQHYSQSNKAGKALATLLWKRQAQSKI</sequence>
<keyword evidence="2" id="KW-1185">Reference proteome</keyword>
<protein>
    <submittedName>
        <fullName evidence="1">Uncharacterized protein</fullName>
    </submittedName>
</protein>
<dbReference type="Proteomes" id="UP001295444">
    <property type="component" value="Chromosome 03"/>
</dbReference>